<feature type="transmembrane region" description="Helical" evidence="2">
    <location>
        <begin position="16"/>
        <end position="34"/>
    </location>
</feature>
<dbReference type="Proteomes" id="UP000094147">
    <property type="component" value="Chromosome"/>
</dbReference>
<organism evidence="4 5">
    <name type="scientific">Kangiella sediminilitoris</name>
    <dbReference type="NCBI Taxonomy" id="1144748"/>
    <lineage>
        <taxon>Bacteria</taxon>
        <taxon>Pseudomonadati</taxon>
        <taxon>Pseudomonadota</taxon>
        <taxon>Gammaproteobacteria</taxon>
        <taxon>Kangiellales</taxon>
        <taxon>Kangiellaceae</taxon>
        <taxon>Kangiella</taxon>
    </lineage>
</organism>
<dbReference type="AlphaFoldDB" id="A0A1B3BA91"/>
<accession>A0A1B3BA91</accession>
<feature type="domain" description="Response regulatory" evidence="3">
    <location>
        <begin position="468"/>
        <end position="585"/>
    </location>
</feature>
<dbReference type="KEGG" id="ksd:KS2013_962"/>
<dbReference type="Pfam" id="PF00072">
    <property type="entry name" value="Response_reg"/>
    <property type="match status" value="1"/>
</dbReference>
<dbReference type="STRING" id="1144748.KS2013_962"/>
<evidence type="ECO:0000256" key="1">
    <source>
        <dbReference type="PROSITE-ProRule" id="PRU00169"/>
    </source>
</evidence>
<evidence type="ECO:0000313" key="5">
    <source>
        <dbReference type="Proteomes" id="UP000094147"/>
    </source>
</evidence>
<dbReference type="GO" id="GO:0000160">
    <property type="term" value="P:phosphorelay signal transduction system"/>
    <property type="evidence" value="ECO:0007669"/>
    <property type="project" value="InterPro"/>
</dbReference>
<proteinExistence type="predicted"/>
<evidence type="ECO:0000256" key="2">
    <source>
        <dbReference type="SAM" id="Phobius"/>
    </source>
</evidence>
<reference evidence="5" key="1">
    <citation type="submission" date="2015-08" db="EMBL/GenBank/DDBJ databases">
        <authorList>
            <person name="Kim K.M."/>
        </authorList>
    </citation>
    <scope>NUCLEOTIDE SEQUENCE [LARGE SCALE GENOMIC DNA]</scope>
    <source>
        <strain evidence="5">KCTC 23892</strain>
    </source>
</reference>
<protein>
    <submittedName>
        <fullName evidence="4">Response regulator receiver protein</fullName>
    </submittedName>
</protein>
<evidence type="ECO:0000259" key="3">
    <source>
        <dbReference type="PROSITE" id="PS50110"/>
    </source>
</evidence>
<feature type="transmembrane region" description="Helical" evidence="2">
    <location>
        <begin position="168"/>
        <end position="188"/>
    </location>
</feature>
<keyword evidence="2" id="KW-0472">Membrane</keyword>
<sequence>MGQSLKQIRFTRQFNFAYALTFFIVLASVNYIFYKYQESSHDNQQSKLCELIFTNLSPGLEYGLSFGNKSDLEQTLYPLRNNPDIAYVKIVDNQDTTVAQVDNRGLVGISQDVELQTLNRDIIQRSGYTQQLDLSERLLSQQESSDRKLGQIQIAATPFNFSHQNNKASLITINIALILPLLIFWIYLKLRQGHQKKVVKKLIDILNDSKNYQAFKSNLKTSEGSELLQAVEHQVIKTQNLRHQLNLLKSEVQQARLDANTELHEFIGFITQQDFNTSINNLMLFYDIIKHPVQKDKDKVWCRDLITQTLTELSDKAKEQKTLLQDSFSGNRMNYQIETDAKAFKQMLKLLLQELITICQGYNLNVHFDLRQDYQVSAVLRISLSSKAPDFIKAIKAQSLFQFDEELPVTVSSNNIQLISAKHILRKFGGEYFYFSDEFRFELPLTTLELPDDKVQPEPIAPLSVKLSVLVYDSDPIDKMVLIGYLNKLGAEVDKATTKQVILQKLRHDNYDAILVNSDFLKDAQSFTVDKFLQEIEELESKPQIIIVSHNHSITESEIFQKLGTAKFISKPVDPKKLGRVLSSL</sequence>
<dbReference type="OrthoDB" id="6187956at2"/>
<name>A0A1B3BA91_9GAMM</name>
<comment type="caution">
    <text evidence="1">Lacks conserved residue(s) required for the propagation of feature annotation.</text>
</comment>
<dbReference type="InterPro" id="IPR011006">
    <property type="entry name" value="CheY-like_superfamily"/>
</dbReference>
<dbReference type="EMBL" id="CP012418">
    <property type="protein sequence ID" value="AOE49683.1"/>
    <property type="molecule type" value="Genomic_DNA"/>
</dbReference>
<keyword evidence="2" id="KW-1133">Transmembrane helix</keyword>
<dbReference type="Gene3D" id="3.40.50.2300">
    <property type="match status" value="1"/>
</dbReference>
<keyword evidence="5" id="KW-1185">Reference proteome</keyword>
<keyword evidence="2" id="KW-0812">Transmembrane</keyword>
<dbReference type="InterPro" id="IPR001789">
    <property type="entry name" value="Sig_transdc_resp-reg_receiver"/>
</dbReference>
<evidence type="ECO:0000313" key="4">
    <source>
        <dbReference type="EMBL" id="AOE49683.1"/>
    </source>
</evidence>
<dbReference type="PROSITE" id="PS50110">
    <property type="entry name" value="RESPONSE_REGULATORY"/>
    <property type="match status" value="1"/>
</dbReference>
<gene>
    <name evidence="4" type="ORF">KS2013_962</name>
</gene>
<dbReference type="SUPFAM" id="SSF52172">
    <property type="entry name" value="CheY-like"/>
    <property type="match status" value="1"/>
</dbReference>